<keyword evidence="7 8" id="KW-0066">ATP synthesis</keyword>
<dbReference type="RefSeq" id="WP_153250554.1">
    <property type="nucleotide sequence ID" value="NZ_CP044205.1"/>
</dbReference>
<dbReference type="NCBIfam" id="NF004402">
    <property type="entry name" value="PRK05758.2-2"/>
    <property type="match status" value="1"/>
</dbReference>
<keyword evidence="10" id="KW-1185">Reference proteome</keyword>
<dbReference type="GO" id="GO:0005886">
    <property type="term" value="C:plasma membrane"/>
    <property type="evidence" value="ECO:0007669"/>
    <property type="project" value="UniProtKB-SubCell"/>
</dbReference>
<comment type="subcellular location">
    <subcellularLocation>
        <location evidence="8">Cell membrane</location>
        <topology evidence="8">Peripheral membrane protein</topology>
    </subcellularLocation>
    <subcellularLocation>
        <location evidence="1">Membrane</location>
    </subcellularLocation>
</comment>
<organism evidence="9 10">
    <name type="scientific">Candidatus Methylospira mobilis</name>
    <dbReference type="NCBI Taxonomy" id="1808979"/>
    <lineage>
        <taxon>Bacteria</taxon>
        <taxon>Pseudomonadati</taxon>
        <taxon>Pseudomonadota</taxon>
        <taxon>Gammaproteobacteria</taxon>
        <taxon>Methylococcales</taxon>
        <taxon>Methylococcaceae</taxon>
        <taxon>Candidatus Methylospira</taxon>
    </lineage>
</organism>
<dbReference type="FunCoup" id="A0A5Q0BQK4">
    <property type="interactions" value="391"/>
</dbReference>
<comment type="function">
    <text evidence="8">This protein is part of the stalk that links CF(0) to CF(1). It either transmits conformational changes from CF(0) to CF(1) or is implicated in proton conduction.</text>
</comment>
<comment type="function">
    <text evidence="8">F(1)F(0) ATP synthase produces ATP from ADP in the presence of a proton or sodium gradient. F-type ATPases consist of two structural domains, F(1) containing the extramembraneous catalytic core and F(0) containing the membrane proton channel, linked together by a central stalk and a peripheral stalk. During catalysis, ATP synthesis in the catalytic domain of F(1) is coupled via a rotary mechanism of the central stalk subunits to proton translocation.</text>
</comment>
<evidence type="ECO:0000256" key="8">
    <source>
        <dbReference type="HAMAP-Rule" id="MF_01416"/>
    </source>
</evidence>
<dbReference type="PRINTS" id="PR00125">
    <property type="entry name" value="ATPASEDELTA"/>
</dbReference>
<comment type="similarity">
    <text evidence="8">Belongs to the ATPase delta chain family.</text>
</comment>
<proteinExistence type="inferred from homology"/>
<reference evidence="9 10" key="1">
    <citation type="submission" date="2019-09" db="EMBL/GenBank/DDBJ databases">
        <title>Ecophysiology of the spiral-shaped methanotroph Methylospira mobilis as revealed by the complete genome sequence.</title>
        <authorList>
            <person name="Oshkin I.Y."/>
            <person name="Dedysh S.N."/>
            <person name="Miroshnikov K."/>
            <person name="Danilova O.V."/>
            <person name="Hakobyan A."/>
            <person name="Liesack W."/>
        </authorList>
    </citation>
    <scope>NUCLEOTIDE SEQUENCE [LARGE SCALE GENOMIC DNA]</scope>
    <source>
        <strain evidence="9 10">Shm1</strain>
    </source>
</reference>
<dbReference type="SUPFAM" id="SSF47928">
    <property type="entry name" value="N-terminal domain of the delta subunit of the F1F0-ATP synthase"/>
    <property type="match status" value="1"/>
</dbReference>
<dbReference type="InterPro" id="IPR026015">
    <property type="entry name" value="ATP_synth_OSCP/delta_N_sf"/>
</dbReference>
<keyword evidence="5 8" id="KW-0472">Membrane</keyword>
<evidence type="ECO:0000313" key="10">
    <source>
        <dbReference type="Proteomes" id="UP000325755"/>
    </source>
</evidence>
<dbReference type="PANTHER" id="PTHR11910">
    <property type="entry name" value="ATP SYNTHASE DELTA CHAIN"/>
    <property type="match status" value="1"/>
</dbReference>
<evidence type="ECO:0000313" key="9">
    <source>
        <dbReference type="EMBL" id="QFY44591.1"/>
    </source>
</evidence>
<evidence type="ECO:0000256" key="4">
    <source>
        <dbReference type="ARBA" id="ARBA00023065"/>
    </source>
</evidence>
<dbReference type="NCBIfam" id="TIGR01145">
    <property type="entry name" value="ATP_synt_delta"/>
    <property type="match status" value="1"/>
</dbReference>
<dbReference type="HAMAP" id="MF_01416">
    <property type="entry name" value="ATP_synth_delta_bact"/>
    <property type="match status" value="1"/>
</dbReference>
<protein>
    <recommendedName>
        <fullName evidence="8">ATP synthase subunit delta</fullName>
    </recommendedName>
    <alternativeName>
        <fullName evidence="8">ATP synthase F(1) sector subunit delta</fullName>
    </alternativeName>
    <alternativeName>
        <fullName evidence="8">F-type ATPase subunit delta</fullName>
        <shortName evidence="8">F-ATPase subunit delta</shortName>
    </alternativeName>
</protein>
<dbReference type="Gene3D" id="1.10.520.20">
    <property type="entry name" value="N-terminal domain of the delta subunit of the F1F0-ATP synthase"/>
    <property type="match status" value="1"/>
</dbReference>
<dbReference type="Pfam" id="PF00213">
    <property type="entry name" value="OSCP"/>
    <property type="match status" value="1"/>
</dbReference>
<keyword evidence="2 8" id="KW-0813">Transport</keyword>
<keyword evidence="8" id="KW-1003">Cell membrane</keyword>
<evidence type="ECO:0000256" key="5">
    <source>
        <dbReference type="ARBA" id="ARBA00023136"/>
    </source>
</evidence>
<dbReference type="EMBL" id="CP044205">
    <property type="protein sequence ID" value="QFY44591.1"/>
    <property type="molecule type" value="Genomic_DNA"/>
</dbReference>
<evidence type="ECO:0000256" key="6">
    <source>
        <dbReference type="ARBA" id="ARBA00023196"/>
    </source>
</evidence>
<dbReference type="Proteomes" id="UP000325755">
    <property type="component" value="Chromosome"/>
</dbReference>
<dbReference type="InParanoid" id="A0A5Q0BQK4"/>
<keyword evidence="4 8" id="KW-0406">Ion transport</keyword>
<evidence type="ECO:0000256" key="3">
    <source>
        <dbReference type="ARBA" id="ARBA00022781"/>
    </source>
</evidence>
<gene>
    <name evidence="8" type="primary">atpH</name>
    <name evidence="9" type="ORF">F6R98_19785</name>
</gene>
<evidence type="ECO:0000256" key="1">
    <source>
        <dbReference type="ARBA" id="ARBA00004370"/>
    </source>
</evidence>
<dbReference type="AlphaFoldDB" id="A0A5Q0BQK4"/>
<dbReference type="GO" id="GO:0045259">
    <property type="term" value="C:proton-transporting ATP synthase complex"/>
    <property type="evidence" value="ECO:0007669"/>
    <property type="project" value="UniProtKB-KW"/>
</dbReference>
<dbReference type="GO" id="GO:0046933">
    <property type="term" value="F:proton-transporting ATP synthase activity, rotational mechanism"/>
    <property type="evidence" value="ECO:0007669"/>
    <property type="project" value="UniProtKB-UniRule"/>
</dbReference>
<sequence>MSELATLARPYAVAAYDRARESGKTSAWSDSLSFLTQVFQDERILRAAKNPRADKQKFTQALLDLCQGHLDEESKNFVRMLIDNRRLELIKNISELFEAYRAEEEGYIAVEVFSAYELEDDERNKIEAALRETLGKNPRLNVSVDESLIGGVLIRAGDRVIDASVRGQIQRLAQRLYN</sequence>
<evidence type="ECO:0000256" key="7">
    <source>
        <dbReference type="ARBA" id="ARBA00023310"/>
    </source>
</evidence>
<accession>A0A5Q0BQK4</accession>
<dbReference type="KEGG" id="mmob:F6R98_19785"/>
<dbReference type="InterPro" id="IPR000711">
    <property type="entry name" value="ATPase_OSCP/dsu"/>
</dbReference>
<keyword evidence="6 8" id="KW-0139">CF(1)</keyword>
<name>A0A5Q0BQK4_9GAMM</name>
<dbReference type="OrthoDB" id="9816221at2"/>
<keyword evidence="3 8" id="KW-0375">Hydrogen ion transport</keyword>
<evidence type="ECO:0000256" key="2">
    <source>
        <dbReference type="ARBA" id="ARBA00022448"/>
    </source>
</evidence>